<protein>
    <submittedName>
        <fullName evidence="5">Trehalose operon repressor</fullName>
    </submittedName>
</protein>
<dbReference type="AlphaFoldDB" id="S5LWS9"/>
<dbReference type="OrthoDB" id="9775433at2"/>
<dbReference type="Proteomes" id="UP000014983">
    <property type="component" value="Chromosome"/>
</dbReference>
<keyword evidence="6" id="KW-1185">Reference proteome</keyword>
<organism evidence="5 6">
    <name type="scientific">Spiroplasma diminutum CUAS-1</name>
    <dbReference type="NCBI Taxonomy" id="1276221"/>
    <lineage>
        <taxon>Bacteria</taxon>
        <taxon>Bacillati</taxon>
        <taxon>Mycoplasmatota</taxon>
        <taxon>Mollicutes</taxon>
        <taxon>Entomoplasmatales</taxon>
        <taxon>Spiroplasmataceae</taxon>
        <taxon>Spiroplasma</taxon>
    </lineage>
</organism>
<dbReference type="InterPro" id="IPR028082">
    <property type="entry name" value="Peripla_BP_I"/>
</dbReference>
<keyword evidence="1" id="KW-0805">Transcription regulation</keyword>
<evidence type="ECO:0000259" key="4">
    <source>
        <dbReference type="PROSITE" id="PS50932"/>
    </source>
</evidence>
<sequence>MKKEKKTYHDIAKMANVGIGTVSRYFNNYNISNEAKEKIKKVIDQSGYIPNYAAASIKKPNKDVYLLLPFNSEEKANMEIVNGVKSVLELKELNFFILLSSNDSKMYQDDLKTIILRNSYGLVLFLPKNTSKELITQIEEIKNSEIIVYNRHLKNIKSIDINDYEMFSQLAKKIDSLYKDMRITFIGLENHDITTGKIRTEAFIENIKKNTVSKWLIKNNLYEYVIEIMPEIVREDNSQIIVCATHTIALSVNTYLIQHNIRKKYIVTDVARFKNVKNTNDFDLTIEIDYFLVGKNIGNKLLKKEINLENIFKII</sequence>
<dbReference type="PANTHER" id="PTHR30146">
    <property type="entry name" value="LACI-RELATED TRANSCRIPTIONAL REPRESSOR"/>
    <property type="match status" value="1"/>
</dbReference>
<dbReference type="PANTHER" id="PTHR30146:SF109">
    <property type="entry name" value="HTH-TYPE TRANSCRIPTIONAL REGULATOR GALS"/>
    <property type="match status" value="1"/>
</dbReference>
<dbReference type="FunCoup" id="S5LWS9">
    <property type="interactions" value="87"/>
</dbReference>
<dbReference type="PATRIC" id="fig|1276221.3.peg.512"/>
<dbReference type="GO" id="GO:0000976">
    <property type="term" value="F:transcription cis-regulatory region binding"/>
    <property type="evidence" value="ECO:0007669"/>
    <property type="project" value="TreeGrafter"/>
</dbReference>
<dbReference type="EMBL" id="CP005076">
    <property type="protein sequence ID" value="AGR42219.1"/>
    <property type="molecule type" value="Genomic_DNA"/>
</dbReference>
<dbReference type="eggNOG" id="COG1609">
    <property type="taxonomic scope" value="Bacteria"/>
</dbReference>
<dbReference type="CDD" id="cd01392">
    <property type="entry name" value="HTH_LacI"/>
    <property type="match status" value="1"/>
</dbReference>
<reference evidence="5 6" key="1">
    <citation type="journal article" date="2013" name="Genome Biol. Evol.">
        <title>Comparison of metabolic capacities and inference of gene content evolution in mosquito-associated Spiroplasma diminutum and S. taiwanense.</title>
        <authorList>
            <person name="Lo W.S."/>
            <person name="Ku C."/>
            <person name="Chen L.L."/>
            <person name="Chang T.H."/>
            <person name="Kuo C.H."/>
        </authorList>
    </citation>
    <scope>NUCLEOTIDE SEQUENCE [LARGE SCALE GENOMIC DNA]</scope>
    <source>
        <strain evidence="5">CUAS-1</strain>
    </source>
</reference>
<keyword evidence="3" id="KW-0804">Transcription</keyword>
<keyword evidence="2" id="KW-0238">DNA-binding</keyword>
<feature type="domain" description="HTH lacI-type" evidence="4">
    <location>
        <begin position="6"/>
        <end position="59"/>
    </location>
</feature>
<gene>
    <name evidence="5" type="primary">treR</name>
    <name evidence="5" type="ORF">SDIMI_v3c05150</name>
</gene>
<dbReference type="SMART" id="SM00354">
    <property type="entry name" value="HTH_LACI"/>
    <property type="match status" value="1"/>
</dbReference>
<dbReference type="PROSITE" id="PS50932">
    <property type="entry name" value="HTH_LACI_2"/>
    <property type="match status" value="1"/>
</dbReference>
<dbReference type="SUPFAM" id="SSF53822">
    <property type="entry name" value="Periplasmic binding protein-like I"/>
    <property type="match status" value="1"/>
</dbReference>
<dbReference type="Gene3D" id="1.10.260.40">
    <property type="entry name" value="lambda repressor-like DNA-binding domains"/>
    <property type="match status" value="1"/>
</dbReference>
<dbReference type="RefSeq" id="WP_020836451.1">
    <property type="nucleotide sequence ID" value="NC_021833.1"/>
</dbReference>
<dbReference type="KEGG" id="sdi:SDIMI_v3c05150"/>
<dbReference type="InterPro" id="IPR000843">
    <property type="entry name" value="HTH_LacI"/>
</dbReference>
<dbReference type="GO" id="GO:0003700">
    <property type="term" value="F:DNA-binding transcription factor activity"/>
    <property type="evidence" value="ECO:0007669"/>
    <property type="project" value="TreeGrafter"/>
</dbReference>
<evidence type="ECO:0000256" key="3">
    <source>
        <dbReference type="ARBA" id="ARBA00023163"/>
    </source>
</evidence>
<dbReference type="Pfam" id="PF00356">
    <property type="entry name" value="LacI"/>
    <property type="match status" value="1"/>
</dbReference>
<dbReference type="STRING" id="1276221.SDIMI_v3c05150"/>
<dbReference type="HOGENOM" id="CLU_885119_0_0_14"/>
<evidence type="ECO:0000256" key="1">
    <source>
        <dbReference type="ARBA" id="ARBA00023015"/>
    </source>
</evidence>
<evidence type="ECO:0000313" key="6">
    <source>
        <dbReference type="Proteomes" id="UP000014983"/>
    </source>
</evidence>
<proteinExistence type="predicted"/>
<accession>S5LWS9</accession>
<evidence type="ECO:0000256" key="2">
    <source>
        <dbReference type="ARBA" id="ARBA00023125"/>
    </source>
</evidence>
<dbReference type="Gene3D" id="3.40.50.2300">
    <property type="match status" value="2"/>
</dbReference>
<dbReference type="InParanoid" id="S5LWS9"/>
<name>S5LWS9_9MOLU</name>
<dbReference type="InterPro" id="IPR010982">
    <property type="entry name" value="Lambda_DNA-bd_dom_sf"/>
</dbReference>
<dbReference type="SUPFAM" id="SSF47413">
    <property type="entry name" value="lambda repressor-like DNA-binding domains"/>
    <property type="match status" value="1"/>
</dbReference>
<evidence type="ECO:0000313" key="5">
    <source>
        <dbReference type="EMBL" id="AGR42219.1"/>
    </source>
</evidence>